<evidence type="ECO:0000313" key="5">
    <source>
        <dbReference type="Proteomes" id="UP000050424"/>
    </source>
</evidence>
<dbReference type="SUPFAM" id="SSF51735">
    <property type="entry name" value="NAD(P)-binding Rossmann-fold domains"/>
    <property type="match status" value="1"/>
</dbReference>
<dbReference type="STRING" id="78410.A0A0P7BQ22"/>
<evidence type="ECO:0000256" key="3">
    <source>
        <dbReference type="ARBA" id="ARBA00023002"/>
    </source>
</evidence>
<dbReference type="PANTHER" id="PTHR44229">
    <property type="entry name" value="15-HYDROXYPROSTAGLANDIN DEHYDROGENASE [NAD(+)]"/>
    <property type="match status" value="1"/>
</dbReference>
<evidence type="ECO:0000313" key="4">
    <source>
        <dbReference type="EMBL" id="KPM43021.1"/>
    </source>
</evidence>
<dbReference type="GO" id="GO:0005737">
    <property type="term" value="C:cytoplasm"/>
    <property type="evidence" value="ECO:0007669"/>
    <property type="project" value="TreeGrafter"/>
</dbReference>
<dbReference type="PROSITE" id="PS00061">
    <property type="entry name" value="ADH_SHORT"/>
    <property type="match status" value="1"/>
</dbReference>
<keyword evidence="5" id="KW-1185">Reference proteome</keyword>
<name>A0A0P7BQ22_9HYPO</name>
<comment type="caution">
    <text evidence="4">The sequence shown here is derived from an EMBL/GenBank/DDBJ whole genome shotgun (WGS) entry which is preliminary data.</text>
</comment>
<reference evidence="4 5" key="1">
    <citation type="submission" date="2015-09" db="EMBL/GenBank/DDBJ databases">
        <title>Draft genome of a European isolate of the apple canker pathogen Neonectria ditissima.</title>
        <authorList>
            <person name="Gomez-Cortecero A."/>
            <person name="Harrison R.J."/>
            <person name="Armitage A.D."/>
        </authorList>
    </citation>
    <scope>NUCLEOTIDE SEQUENCE [LARGE SCALE GENOMIC DNA]</scope>
    <source>
        <strain evidence="4 5">R09/05</strain>
    </source>
</reference>
<gene>
    <name evidence="4" type="ORF">AK830_g3540</name>
</gene>
<accession>A0A0P7BQ22</accession>
<dbReference type="PANTHER" id="PTHR44229:SF4">
    <property type="entry name" value="15-HYDROXYPROSTAGLANDIN DEHYDROGENASE [NAD(+)]"/>
    <property type="match status" value="1"/>
</dbReference>
<dbReference type="InterPro" id="IPR020904">
    <property type="entry name" value="Sc_DH/Rdtase_CS"/>
</dbReference>
<dbReference type="InterPro" id="IPR002347">
    <property type="entry name" value="SDR_fam"/>
</dbReference>
<comment type="similarity">
    <text evidence="1">Belongs to the short-chain dehydrogenases/reductases (SDR) family.</text>
</comment>
<sequence>MSSLKVAIITGGASGMGLAVAKNLAENGWQINIFDLNKTAGDAAAREVKNSKFIAVDVTSWSSLSNEFDAVFNAQSRLDFVFANAGIVQMHNFYKRVDRLPPPELPQTSIDINLKAVINTSYLAQHYFRANKHSGADAVLITTASIAGFYAQEFNPLYSASKAGVVNFLRSIGKPFQEDGIRTYALCPGTAKTNLLSDEVWSSWPEEYLTPVDTIVSVVETLLAGGAMVDAKGRRLEKGSDCGMAVEVFQKSFYFRDQMEYINEGMRKICEASSLNSHKSNFGDSGSS</sequence>
<dbReference type="EMBL" id="LKCW01000039">
    <property type="protein sequence ID" value="KPM43021.1"/>
    <property type="molecule type" value="Genomic_DNA"/>
</dbReference>
<organism evidence="4 5">
    <name type="scientific">Neonectria ditissima</name>
    <dbReference type="NCBI Taxonomy" id="78410"/>
    <lineage>
        <taxon>Eukaryota</taxon>
        <taxon>Fungi</taxon>
        <taxon>Dikarya</taxon>
        <taxon>Ascomycota</taxon>
        <taxon>Pezizomycotina</taxon>
        <taxon>Sordariomycetes</taxon>
        <taxon>Hypocreomycetidae</taxon>
        <taxon>Hypocreales</taxon>
        <taxon>Nectriaceae</taxon>
        <taxon>Neonectria</taxon>
    </lineage>
</organism>
<evidence type="ECO:0008006" key="6">
    <source>
        <dbReference type="Google" id="ProtNLM"/>
    </source>
</evidence>
<proteinExistence type="inferred from homology"/>
<protein>
    <recommendedName>
        <fullName evidence="6">NAD(P)-binding protein</fullName>
    </recommendedName>
</protein>
<evidence type="ECO:0000256" key="1">
    <source>
        <dbReference type="ARBA" id="ARBA00006484"/>
    </source>
</evidence>
<dbReference type="AlphaFoldDB" id="A0A0P7BQ22"/>
<keyword evidence="2" id="KW-0521">NADP</keyword>
<dbReference type="PRINTS" id="PR00081">
    <property type="entry name" value="GDHRDH"/>
</dbReference>
<keyword evidence="3" id="KW-0560">Oxidoreductase</keyword>
<dbReference type="Pfam" id="PF00106">
    <property type="entry name" value="adh_short"/>
    <property type="match status" value="1"/>
</dbReference>
<dbReference type="GO" id="GO:0016616">
    <property type="term" value="F:oxidoreductase activity, acting on the CH-OH group of donors, NAD or NADP as acceptor"/>
    <property type="evidence" value="ECO:0007669"/>
    <property type="project" value="TreeGrafter"/>
</dbReference>
<dbReference type="InterPro" id="IPR036291">
    <property type="entry name" value="NAD(P)-bd_dom_sf"/>
</dbReference>
<evidence type="ECO:0000256" key="2">
    <source>
        <dbReference type="ARBA" id="ARBA00022857"/>
    </source>
</evidence>
<dbReference type="Gene3D" id="3.40.50.720">
    <property type="entry name" value="NAD(P)-binding Rossmann-like Domain"/>
    <property type="match status" value="1"/>
</dbReference>
<dbReference type="Proteomes" id="UP000050424">
    <property type="component" value="Unassembled WGS sequence"/>
</dbReference>
<dbReference type="OrthoDB" id="37659at2759"/>